<evidence type="ECO:0000313" key="1">
    <source>
        <dbReference type="EMBL" id="OGY94425.1"/>
    </source>
</evidence>
<sequence length="229" mass="25947">MEVKVLGNGELGSVISQLLKVEALGANQITSIKNCIIFNCTPAEALPEITKHQPDFIINCCKGVHQGKLPTDYLYNNNRLVSIGGYYKARHLANAKVPIYVGGNLQEEILDIIKKIFSIEGTSNNSRNIELAGILKNIYLLDYSLKFEDILKEISDHNLLDEQALRAFIDDYKKCIEYKSRNYLFGKIFHQTNKVDHLSELGLVEGYNSLDHITLDTPLVNKIKKMYKK</sequence>
<dbReference type="Proteomes" id="UP000177626">
    <property type="component" value="Unassembled WGS sequence"/>
</dbReference>
<dbReference type="EMBL" id="MHKQ01000008">
    <property type="protein sequence ID" value="OGY94425.1"/>
    <property type="molecule type" value="Genomic_DNA"/>
</dbReference>
<protein>
    <submittedName>
        <fullName evidence="1">Uncharacterized protein</fullName>
    </submittedName>
</protein>
<comment type="caution">
    <text evidence="1">The sequence shown here is derived from an EMBL/GenBank/DDBJ whole genome shotgun (WGS) entry which is preliminary data.</text>
</comment>
<evidence type="ECO:0000313" key="2">
    <source>
        <dbReference type="Proteomes" id="UP000177626"/>
    </source>
</evidence>
<dbReference type="AlphaFoldDB" id="A0A1G2BZ12"/>
<reference evidence="1 2" key="1">
    <citation type="journal article" date="2016" name="Nat. Commun.">
        <title>Thousands of microbial genomes shed light on interconnected biogeochemical processes in an aquifer system.</title>
        <authorList>
            <person name="Anantharaman K."/>
            <person name="Brown C.T."/>
            <person name="Hug L.A."/>
            <person name="Sharon I."/>
            <person name="Castelle C.J."/>
            <person name="Probst A.J."/>
            <person name="Thomas B.C."/>
            <person name="Singh A."/>
            <person name="Wilkins M.J."/>
            <person name="Karaoz U."/>
            <person name="Brodie E.L."/>
            <person name="Williams K.H."/>
            <person name="Hubbard S.S."/>
            <person name="Banfield J.F."/>
        </authorList>
    </citation>
    <scope>NUCLEOTIDE SEQUENCE [LARGE SCALE GENOMIC DNA]</scope>
</reference>
<name>A0A1G2BZ12_9BACT</name>
<organism evidence="1 2">
    <name type="scientific">Candidatus Komeilibacteria bacterium RIFOXYC1_FULL_37_11</name>
    <dbReference type="NCBI Taxonomy" id="1798555"/>
    <lineage>
        <taxon>Bacteria</taxon>
        <taxon>Candidatus Komeiliibacteriota</taxon>
    </lineage>
</organism>
<proteinExistence type="predicted"/>
<gene>
    <name evidence="1" type="ORF">A2406_03290</name>
</gene>
<accession>A0A1G2BZ12</accession>